<dbReference type="InterPro" id="IPR030489">
    <property type="entry name" value="TR_Rrf2-type_CS"/>
</dbReference>
<name>A0A2S0XA21_9ACTN</name>
<proteinExistence type="predicted"/>
<dbReference type="EMBL" id="MF139773">
    <property type="protein sequence ID" value="AWC08646.1"/>
    <property type="molecule type" value="Genomic_DNA"/>
</dbReference>
<sequence length="159" mass="17486">MRISARADYAVRAMAELARTEAVPTKAEYLSEVQDIPLRFLLSILRELRQHRLLRSVRGPDGGYFLARPAGEITLADVIRAVDGPLANVRDLQLSGLNYPGAAAALPDVWRAVRVSLRQVLESVTLSDLAQGQLPPLVRGRAQEYADDVRHPPRPTAAD</sequence>
<evidence type="ECO:0000313" key="2">
    <source>
        <dbReference type="EMBL" id="AWC08646.1"/>
    </source>
</evidence>
<organism evidence="2">
    <name type="scientific">Kitasatospora mediocidica</name>
    <dbReference type="NCBI Taxonomy" id="58352"/>
    <lineage>
        <taxon>Bacteria</taxon>
        <taxon>Bacillati</taxon>
        <taxon>Actinomycetota</taxon>
        <taxon>Actinomycetes</taxon>
        <taxon>Kitasatosporales</taxon>
        <taxon>Streptomycetaceae</taxon>
        <taxon>Kitasatospora</taxon>
    </lineage>
</organism>
<dbReference type="GO" id="GO:0003677">
    <property type="term" value="F:DNA binding"/>
    <property type="evidence" value="ECO:0007669"/>
    <property type="project" value="UniProtKB-KW"/>
</dbReference>
<evidence type="ECO:0000256" key="1">
    <source>
        <dbReference type="ARBA" id="ARBA00023125"/>
    </source>
</evidence>
<dbReference type="InterPro" id="IPR036388">
    <property type="entry name" value="WH-like_DNA-bd_sf"/>
</dbReference>
<reference evidence="2" key="1">
    <citation type="journal article" date="2018" name="Appl. Microbiol. Biotechnol.">
        <title>Genomic-driven discovery of an amidinohydrolase involved in the biosynthesis of mediomycin A.</title>
        <authorList>
            <person name="Sun F."/>
            <person name="Xu S."/>
            <person name="Jiang F."/>
            <person name="Liu W."/>
        </authorList>
    </citation>
    <scope>NUCLEOTIDE SEQUENCE</scope>
    <source>
        <strain evidence="2">ATCC 23936</strain>
    </source>
</reference>
<gene>
    <name evidence="2" type="primary">cleP</name>
</gene>
<dbReference type="InterPro" id="IPR036390">
    <property type="entry name" value="WH_DNA-bd_sf"/>
</dbReference>
<dbReference type="PROSITE" id="PS51197">
    <property type="entry name" value="HTH_RRF2_2"/>
    <property type="match status" value="1"/>
</dbReference>
<dbReference type="PANTHER" id="PTHR33221:SF5">
    <property type="entry name" value="HTH-TYPE TRANSCRIPTIONAL REGULATOR ISCR"/>
    <property type="match status" value="1"/>
</dbReference>
<protein>
    <submittedName>
        <fullName evidence="2">Putative transcriptional regulator</fullName>
    </submittedName>
</protein>
<dbReference type="GO" id="GO:0003700">
    <property type="term" value="F:DNA-binding transcription factor activity"/>
    <property type="evidence" value="ECO:0007669"/>
    <property type="project" value="TreeGrafter"/>
</dbReference>
<keyword evidence="1" id="KW-0238">DNA-binding</keyword>
<dbReference type="PROSITE" id="PS01332">
    <property type="entry name" value="HTH_RRF2_1"/>
    <property type="match status" value="1"/>
</dbReference>
<dbReference type="Gene3D" id="1.10.10.10">
    <property type="entry name" value="Winged helix-like DNA-binding domain superfamily/Winged helix DNA-binding domain"/>
    <property type="match status" value="1"/>
</dbReference>
<dbReference type="SUPFAM" id="SSF46785">
    <property type="entry name" value="Winged helix' DNA-binding domain"/>
    <property type="match status" value="1"/>
</dbReference>
<accession>A0A2S0XA21</accession>
<dbReference type="InterPro" id="IPR000944">
    <property type="entry name" value="Tscrpt_reg_Rrf2"/>
</dbReference>
<dbReference type="PANTHER" id="PTHR33221">
    <property type="entry name" value="WINGED HELIX-TURN-HELIX TRANSCRIPTIONAL REGULATOR, RRF2 FAMILY"/>
    <property type="match status" value="1"/>
</dbReference>
<dbReference type="Pfam" id="PF02082">
    <property type="entry name" value="Rrf2"/>
    <property type="match status" value="1"/>
</dbReference>
<dbReference type="GO" id="GO:0005829">
    <property type="term" value="C:cytosol"/>
    <property type="evidence" value="ECO:0007669"/>
    <property type="project" value="TreeGrafter"/>
</dbReference>
<dbReference type="AlphaFoldDB" id="A0A2S0XA21"/>
<dbReference type="NCBIfam" id="TIGR00738">
    <property type="entry name" value="rrf2_super"/>
    <property type="match status" value="1"/>
</dbReference>